<accession>A0A2S9IFL2</accession>
<keyword evidence="1" id="KW-0929">Antimicrobial</keyword>
<evidence type="ECO:0000256" key="1">
    <source>
        <dbReference type="ARBA" id="ARBA00022529"/>
    </source>
</evidence>
<feature type="domain" description="Pyosin/cloacin translocation" evidence="4">
    <location>
        <begin position="108"/>
        <end position="249"/>
    </location>
</feature>
<keyword evidence="6" id="KW-1185">Reference proteome</keyword>
<dbReference type="SUPFAM" id="SSF69369">
    <property type="entry name" value="Cloacin translocation domain"/>
    <property type="match status" value="1"/>
</dbReference>
<evidence type="ECO:0000313" key="5">
    <source>
        <dbReference type="EMBL" id="PRD16586.1"/>
    </source>
</evidence>
<reference evidence="5 6" key="1">
    <citation type="submission" date="2017-10" db="EMBL/GenBank/DDBJ databases">
        <title>Draft genome of two endophytic bacteria isolated from 'guarana' Paullinia cupana (Mart.) Ducke.</title>
        <authorList>
            <person name="Siqueira K.A."/>
            <person name="Liotti R.G."/>
            <person name="Mendes T.A."/>
            <person name="Soares M.A."/>
        </authorList>
    </citation>
    <scope>NUCLEOTIDE SEQUENCE [LARGE SCALE GENOMIC DNA]</scope>
    <source>
        <strain evidence="5 6">342</strain>
    </source>
</reference>
<dbReference type="Pfam" id="PF06958">
    <property type="entry name" value="Pyocin_S"/>
    <property type="match status" value="1"/>
</dbReference>
<protein>
    <submittedName>
        <fullName evidence="5">Pyocin</fullName>
    </submittedName>
</protein>
<dbReference type="InterPro" id="IPR036302">
    <property type="entry name" value="Pyosin/cloacin_T_dom_sf"/>
</dbReference>
<dbReference type="OrthoDB" id="6975388at2"/>
<proteinExistence type="predicted"/>
<gene>
    <name evidence="5" type="ORF">CQW29_06655</name>
</gene>
<keyword evidence="3" id="KW-0078">Bacteriocin</keyword>
<dbReference type="AlphaFoldDB" id="A0A2S9IFL2"/>
<dbReference type="GO" id="GO:0031640">
    <property type="term" value="P:killing of cells of another organism"/>
    <property type="evidence" value="ECO:0007669"/>
    <property type="project" value="UniProtKB-KW"/>
</dbReference>
<dbReference type="GO" id="GO:0042742">
    <property type="term" value="P:defense response to bacterium"/>
    <property type="evidence" value="ECO:0007669"/>
    <property type="project" value="UniProtKB-KW"/>
</dbReference>
<evidence type="ECO:0000256" key="3">
    <source>
        <dbReference type="ARBA" id="ARBA00023048"/>
    </source>
</evidence>
<comment type="caution">
    <text evidence="5">The sequence shown here is derived from an EMBL/GenBank/DDBJ whole genome shotgun (WGS) entry which is preliminary data.</text>
</comment>
<dbReference type="InterPro" id="IPR016128">
    <property type="entry name" value="Pyosin/cloacin_T_dom"/>
</dbReference>
<keyword evidence="2" id="KW-0044">Antibiotic</keyword>
<name>A0A2S9IFL2_9GAMM</name>
<sequence>MVKAANVALAAAGATVLGRAGGMAQLSTVGNGVMTTASELAGWLSSAIWRGAASLAGIAGASASGPIIGAFVVGFWPKKVGEGSDNFPGRDVAVLAVQASLMAAGKASIQPEMTSVNLPVRGFISTGKNGQQEVTLVKTGTGGISASVPVYRPVRDVKTGLDKIVVPKMAGVPSRAILINPIPTGPIVPPHTGNDSPVPRTPVHTGTEIQQADSIVAIPLPANNIPSLQDFIFWQPDAAGSGVEPVYVMLGAYGESNAVGKYSGREYNANKIALPIEYMNWRGAIINRAGVDLVKLHTSRFGNTPENKVMVERLEKISKGELQATDTDKRFYTHEIRELERYRALGIPDGVSPDDNGETWNNLHTATLEDYQLSSDISQLYTPEALKSGIE</sequence>
<evidence type="ECO:0000313" key="6">
    <source>
        <dbReference type="Proteomes" id="UP000239181"/>
    </source>
</evidence>
<evidence type="ECO:0000256" key="2">
    <source>
        <dbReference type="ARBA" id="ARBA00023022"/>
    </source>
</evidence>
<evidence type="ECO:0000259" key="4">
    <source>
        <dbReference type="Pfam" id="PF06958"/>
    </source>
</evidence>
<organism evidence="5 6">
    <name type="scientific">Pantoea coffeiphila</name>
    <dbReference type="NCBI Taxonomy" id="1465635"/>
    <lineage>
        <taxon>Bacteria</taxon>
        <taxon>Pseudomonadati</taxon>
        <taxon>Pseudomonadota</taxon>
        <taxon>Gammaproteobacteria</taxon>
        <taxon>Enterobacterales</taxon>
        <taxon>Erwiniaceae</taxon>
        <taxon>Pantoea</taxon>
    </lineage>
</organism>
<dbReference type="Proteomes" id="UP000239181">
    <property type="component" value="Unassembled WGS sequence"/>
</dbReference>
<dbReference type="EMBL" id="PDET01000003">
    <property type="protein sequence ID" value="PRD16586.1"/>
    <property type="molecule type" value="Genomic_DNA"/>
</dbReference>